<feature type="region of interest" description="Disordered" evidence="5">
    <location>
        <begin position="422"/>
        <end position="454"/>
    </location>
</feature>
<dbReference type="SUPFAM" id="SSF56112">
    <property type="entry name" value="Protein kinase-like (PK-like)"/>
    <property type="match status" value="1"/>
</dbReference>
<feature type="coiled-coil region" evidence="4">
    <location>
        <begin position="332"/>
        <end position="422"/>
    </location>
</feature>
<dbReference type="Gene3D" id="3.80.10.10">
    <property type="entry name" value="Ribonuclease Inhibitor"/>
    <property type="match status" value="1"/>
</dbReference>
<name>A0ABR2HHD0_9EUKA</name>
<keyword evidence="2 3" id="KW-0067">ATP-binding</keyword>
<sequence>MNTDNIPENRKINLKEYKIVNKIGFGSFATVYEVMHKKSQKRFAAKVMKDEYKNDNESQLREIQILAQIEHPTIIKFHGYSEYNFDDRGCYTIITDLAEYNLENYLRRIRSIRNQEDFDFTPLQIILIGIARGMMILHENKIEHRDLKPSNILLDKANHPHIGDFGLAKKLEKICQQTQSKDQSTVIYQAPEMMDDKPHYSLEIDVYAFGIILYEAITNLEPYPEKSVIQIINLVKEGKRPEIPDFVTRSFRILIEKCWNQDIKKRPSFEEIYKSLAFNEKLGRDDYTDRDYFLKNVNKSSVFKFVQSIDKKDNTDLCVHETNNGLNEDIYIPFLLKYLEKAEKEKKELKIQINDITSKKDSLKNSKSKMQELIDSINQKNKKFKTENANLINENEKLKKSNKQMNDKTVQLEETIKELKRVLDNSNTPSNTPSKPTPPPLPQNTKPRRNTIASIPRQNRLDLRAFSKSSQAQNQILTDIQEIEKIALLSKIAKKEQELIKSISIDSFNKISGQNQFTIFHEFFIAVDKDDNLKKVNSILRRISDFVPKGRNDENKLNFIEIRTDKPNRPLISLIENYQILDSIYIASWATECLYSNNKLTKNSDFCKNEIKNFKEMIIEYDISSVSSTQIRDSIYNLKADLENEVKIDAALYFSQIIDADEFTKKNIKYIKIGSQHKMHSYLHNFKEFEELVEVCYIDLINEIGERIFADCQKLKKVVLPNSLREIPIDAFKNCPNLVEVAMPSLLETIGNSAFINCTSLSKIDLPNSITSIGSEAFKLCTSLKEISIPINVEKIDKSTFFGCCSLENVQFPDFLVRIEFEAFSGCDNLKDLSIPTQVKIIGPNSLKCQKLEKIVLPGRFKTQKEFRTFGIPGSTKVTNH</sequence>
<dbReference type="InterPro" id="IPR051681">
    <property type="entry name" value="Ser/Thr_Kinases-Pseudokinases"/>
</dbReference>
<dbReference type="PROSITE" id="PS00107">
    <property type="entry name" value="PROTEIN_KINASE_ATP"/>
    <property type="match status" value="1"/>
</dbReference>
<gene>
    <name evidence="7" type="ORF">M9Y10_019821</name>
</gene>
<dbReference type="Pfam" id="PF13306">
    <property type="entry name" value="LRR_5"/>
    <property type="match status" value="1"/>
</dbReference>
<protein>
    <recommendedName>
        <fullName evidence="6">Protein kinase domain-containing protein</fullName>
    </recommendedName>
</protein>
<feature type="binding site" evidence="3">
    <location>
        <position position="46"/>
    </location>
    <ligand>
        <name>ATP</name>
        <dbReference type="ChEBI" id="CHEBI:30616"/>
    </ligand>
</feature>
<reference evidence="7 8" key="1">
    <citation type="submission" date="2024-04" db="EMBL/GenBank/DDBJ databases">
        <title>Tritrichomonas musculus Genome.</title>
        <authorList>
            <person name="Alves-Ferreira E."/>
            <person name="Grigg M."/>
            <person name="Lorenzi H."/>
            <person name="Galac M."/>
        </authorList>
    </citation>
    <scope>NUCLEOTIDE SEQUENCE [LARGE SCALE GENOMIC DNA]</scope>
    <source>
        <strain evidence="7 8">EAF2021</strain>
    </source>
</reference>
<organism evidence="7 8">
    <name type="scientific">Tritrichomonas musculus</name>
    <dbReference type="NCBI Taxonomy" id="1915356"/>
    <lineage>
        <taxon>Eukaryota</taxon>
        <taxon>Metamonada</taxon>
        <taxon>Parabasalia</taxon>
        <taxon>Tritrichomonadida</taxon>
        <taxon>Tritrichomonadidae</taxon>
        <taxon>Tritrichomonas</taxon>
    </lineage>
</organism>
<feature type="compositionally biased region" description="Low complexity" evidence="5">
    <location>
        <begin position="425"/>
        <end position="434"/>
    </location>
</feature>
<dbReference type="PROSITE" id="PS50011">
    <property type="entry name" value="PROTEIN_KINASE_DOM"/>
    <property type="match status" value="1"/>
</dbReference>
<comment type="caution">
    <text evidence="7">The sequence shown here is derived from an EMBL/GenBank/DDBJ whole genome shotgun (WGS) entry which is preliminary data.</text>
</comment>
<dbReference type="SMART" id="SM00220">
    <property type="entry name" value="S_TKc"/>
    <property type="match status" value="1"/>
</dbReference>
<keyword evidence="8" id="KW-1185">Reference proteome</keyword>
<keyword evidence="1 3" id="KW-0547">Nucleotide-binding</keyword>
<dbReference type="EMBL" id="JAPFFF010000028">
    <property type="protein sequence ID" value="KAK8847237.1"/>
    <property type="molecule type" value="Genomic_DNA"/>
</dbReference>
<accession>A0ABR2HHD0</accession>
<dbReference type="Proteomes" id="UP001470230">
    <property type="component" value="Unassembled WGS sequence"/>
</dbReference>
<evidence type="ECO:0000313" key="8">
    <source>
        <dbReference type="Proteomes" id="UP001470230"/>
    </source>
</evidence>
<dbReference type="InterPro" id="IPR017441">
    <property type="entry name" value="Protein_kinase_ATP_BS"/>
</dbReference>
<evidence type="ECO:0000256" key="2">
    <source>
        <dbReference type="ARBA" id="ARBA00022840"/>
    </source>
</evidence>
<dbReference type="InterPro" id="IPR000719">
    <property type="entry name" value="Prot_kinase_dom"/>
</dbReference>
<evidence type="ECO:0000313" key="7">
    <source>
        <dbReference type="EMBL" id="KAK8847237.1"/>
    </source>
</evidence>
<dbReference type="SUPFAM" id="SSF52058">
    <property type="entry name" value="L domain-like"/>
    <property type="match status" value="1"/>
</dbReference>
<evidence type="ECO:0000256" key="5">
    <source>
        <dbReference type="SAM" id="MobiDB-lite"/>
    </source>
</evidence>
<evidence type="ECO:0000256" key="4">
    <source>
        <dbReference type="SAM" id="Coils"/>
    </source>
</evidence>
<evidence type="ECO:0000256" key="1">
    <source>
        <dbReference type="ARBA" id="ARBA00022741"/>
    </source>
</evidence>
<keyword evidence="4" id="KW-0175">Coiled coil</keyword>
<dbReference type="PANTHER" id="PTHR44329">
    <property type="entry name" value="SERINE/THREONINE-PROTEIN KINASE TNNI3K-RELATED"/>
    <property type="match status" value="1"/>
</dbReference>
<evidence type="ECO:0000259" key="6">
    <source>
        <dbReference type="PROSITE" id="PS50011"/>
    </source>
</evidence>
<evidence type="ECO:0000256" key="3">
    <source>
        <dbReference type="PROSITE-ProRule" id="PRU10141"/>
    </source>
</evidence>
<dbReference type="InterPro" id="IPR026906">
    <property type="entry name" value="LRR_5"/>
</dbReference>
<dbReference type="InterPro" id="IPR032675">
    <property type="entry name" value="LRR_dom_sf"/>
</dbReference>
<dbReference type="PANTHER" id="PTHR44329:SF214">
    <property type="entry name" value="PROTEIN KINASE DOMAIN-CONTAINING PROTEIN"/>
    <property type="match status" value="1"/>
</dbReference>
<dbReference type="InterPro" id="IPR008271">
    <property type="entry name" value="Ser/Thr_kinase_AS"/>
</dbReference>
<dbReference type="PROSITE" id="PS00108">
    <property type="entry name" value="PROTEIN_KINASE_ST"/>
    <property type="match status" value="1"/>
</dbReference>
<feature type="domain" description="Protein kinase" evidence="6">
    <location>
        <begin position="17"/>
        <end position="278"/>
    </location>
</feature>
<proteinExistence type="predicted"/>
<dbReference type="Gene3D" id="3.30.200.20">
    <property type="entry name" value="Phosphorylase Kinase, domain 1"/>
    <property type="match status" value="1"/>
</dbReference>
<dbReference type="Pfam" id="PF00069">
    <property type="entry name" value="Pkinase"/>
    <property type="match status" value="1"/>
</dbReference>
<dbReference type="Gene3D" id="1.10.510.10">
    <property type="entry name" value="Transferase(Phosphotransferase) domain 1"/>
    <property type="match status" value="1"/>
</dbReference>
<dbReference type="InterPro" id="IPR011009">
    <property type="entry name" value="Kinase-like_dom_sf"/>
</dbReference>